<proteinExistence type="predicted"/>
<dbReference type="Pfam" id="PF06803">
    <property type="entry name" value="DUF1232"/>
    <property type="match status" value="1"/>
</dbReference>
<gene>
    <name evidence="6" type="ORF">FHR87_002544</name>
</gene>
<protein>
    <submittedName>
        <fullName evidence="6">Uncharacterized membrane protein YkvA (DUF1232 family)</fullName>
    </submittedName>
</protein>
<sequence>MKEFWGLIRYLPMARAVLAKGRLPALLLAVARKRSSSKGMLSGMKENLRLLQALCVAWWRGEYRAVSPQAMIAVVAALIYFLSPLDILPEVIPVLGFIDDFAVLSWVMRKWSVELDAFRAWQEAQSPERQADLERLPLPEEPKA</sequence>
<dbReference type="Proteomes" id="UP000549250">
    <property type="component" value="Unassembled WGS sequence"/>
</dbReference>
<evidence type="ECO:0000256" key="2">
    <source>
        <dbReference type="ARBA" id="ARBA00022692"/>
    </source>
</evidence>
<dbReference type="InterPro" id="IPR010652">
    <property type="entry name" value="DUF1232"/>
</dbReference>
<comment type="subcellular location">
    <subcellularLocation>
        <location evidence="1">Endomembrane system</location>
        <topology evidence="1">Multi-pass membrane protein</topology>
    </subcellularLocation>
</comment>
<feature type="domain" description="DUF1232" evidence="5">
    <location>
        <begin position="72"/>
        <end position="106"/>
    </location>
</feature>
<evidence type="ECO:0000259" key="5">
    <source>
        <dbReference type="Pfam" id="PF06803"/>
    </source>
</evidence>
<dbReference type="AlphaFoldDB" id="A0A839T3Z2"/>
<evidence type="ECO:0000313" key="7">
    <source>
        <dbReference type="Proteomes" id="UP000549250"/>
    </source>
</evidence>
<dbReference type="RefSeq" id="WP_183167026.1">
    <property type="nucleotide sequence ID" value="NZ_JACHXI010000012.1"/>
</dbReference>
<evidence type="ECO:0000256" key="4">
    <source>
        <dbReference type="ARBA" id="ARBA00023136"/>
    </source>
</evidence>
<dbReference type="GO" id="GO:0012505">
    <property type="term" value="C:endomembrane system"/>
    <property type="evidence" value="ECO:0007669"/>
    <property type="project" value="UniProtKB-SubCell"/>
</dbReference>
<keyword evidence="2" id="KW-0812">Transmembrane</keyword>
<keyword evidence="4" id="KW-0472">Membrane</keyword>
<comment type="caution">
    <text evidence="6">The sequence shown here is derived from an EMBL/GenBank/DDBJ whole genome shotgun (WGS) entry which is preliminary data.</text>
</comment>
<keyword evidence="3" id="KW-1133">Transmembrane helix</keyword>
<evidence type="ECO:0000256" key="3">
    <source>
        <dbReference type="ARBA" id="ARBA00022989"/>
    </source>
</evidence>
<evidence type="ECO:0000313" key="6">
    <source>
        <dbReference type="EMBL" id="MBB3104132.1"/>
    </source>
</evidence>
<dbReference type="EMBL" id="JACHXI010000012">
    <property type="protein sequence ID" value="MBB3104132.1"/>
    <property type="molecule type" value="Genomic_DNA"/>
</dbReference>
<accession>A0A839T3Z2</accession>
<name>A0A839T3Z2_AZOMA</name>
<organism evidence="6 7">
    <name type="scientific">Azomonas macrocytogenes</name>
    <name type="common">Azotobacter macrocytogenes</name>
    <dbReference type="NCBI Taxonomy" id="69962"/>
    <lineage>
        <taxon>Bacteria</taxon>
        <taxon>Pseudomonadati</taxon>
        <taxon>Pseudomonadota</taxon>
        <taxon>Gammaproteobacteria</taxon>
        <taxon>Pseudomonadales</taxon>
        <taxon>Pseudomonadaceae</taxon>
        <taxon>Azomonas</taxon>
    </lineage>
</organism>
<evidence type="ECO:0000256" key="1">
    <source>
        <dbReference type="ARBA" id="ARBA00004127"/>
    </source>
</evidence>
<keyword evidence="7" id="KW-1185">Reference proteome</keyword>
<reference evidence="6 7" key="1">
    <citation type="submission" date="2020-08" db="EMBL/GenBank/DDBJ databases">
        <title>Genomic Encyclopedia of Type Strains, Phase III (KMG-III): the genomes of soil and plant-associated and newly described type strains.</title>
        <authorList>
            <person name="Whitman W."/>
        </authorList>
    </citation>
    <scope>NUCLEOTIDE SEQUENCE [LARGE SCALE GENOMIC DNA]</scope>
    <source>
        <strain evidence="6 7">CECT 4462</strain>
    </source>
</reference>